<protein>
    <recommendedName>
        <fullName evidence="4">O-antigen ligase domain-containing protein</fullName>
    </recommendedName>
</protein>
<gene>
    <name evidence="2" type="ORF">ACFQGU_13880</name>
</gene>
<evidence type="ECO:0000256" key="1">
    <source>
        <dbReference type="SAM" id="Phobius"/>
    </source>
</evidence>
<sequence length="502" mass="52649">MTLAPQLPSAPRAPVARAAARELRVLDVVPLPAWAIILGALGATAVAGALAVQSPVLGVAVIVAVALGLALAQRPVLLALVVVALVPITSGLRRGLGIPGLKVSEVLVVFGALVVLGFAAKALPGPRWRAWDWAALVYCLGTAAFGILNSALQQTMITGDDINTMLGPIQFLLLYRTVAAAFPTTALRVLAMRALILASIPVSLLAIAQMVGPAFFQNLAVSLSGTGIFITPGYDPVMRATSVFPMWHPLGGYLVVVSLLMVALLLKRDTTVLGTWWLVGTLGIACVSLVFTLTFTILGGLVLGVLVVGWAIKRLRLVLAWLVVGGAVGLIVFFPIIGERLAEQGQATRATPTAGDSLVPQTILYRWIVWSDQYLPALQGMWVTGYGPADPPGISWDHTESGYITLLLRGGIPLLVAGAAVVYLSWRAAKAFLRTADSAAEIALAASVMGIAAIAPVINFFFPYFTASGMPQPMWVVWGLLAAAVGARSAGDRRYAPAPVTH</sequence>
<accession>A0ABW1T541</accession>
<feature type="transmembrane region" description="Helical" evidence="1">
    <location>
        <begin position="190"/>
        <end position="208"/>
    </location>
</feature>
<feature type="transmembrane region" description="Helical" evidence="1">
    <location>
        <begin position="59"/>
        <end position="86"/>
    </location>
</feature>
<evidence type="ECO:0008006" key="4">
    <source>
        <dbReference type="Google" id="ProtNLM"/>
    </source>
</evidence>
<dbReference type="EMBL" id="JBHSTI010000008">
    <property type="protein sequence ID" value="MFC6238972.1"/>
    <property type="molecule type" value="Genomic_DNA"/>
</dbReference>
<organism evidence="2 3">
    <name type="scientific">Longivirga aurantiaca</name>
    <dbReference type="NCBI Taxonomy" id="1837743"/>
    <lineage>
        <taxon>Bacteria</taxon>
        <taxon>Bacillati</taxon>
        <taxon>Actinomycetota</taxon>
        <taxon>Actinomycetes</taxon>
        <taxon>Sporichthyales</taxon>
        <taxon>Sporichthyaceae</taxon>
        <taxon>Longivirga</taxon>
    </lineage>
</organism>
<keyword evidence="3" id="KW-1185">Reference proteome</keyword>
<proteinExistence type="predicted"/>
<feature type="transmembrane region" description="Helical" evidence="1">
    <location>
        <begin position="278"/>
        <end position="311"/>
    </location>
</feature>
<evidence type="ECO:0000313" key="3">
    <source>
        <dbReference type="Proteomes" id="UP001596138"/>
    </source>
</evidence>
<keyword evidence="1" id="KW-1133">Transmembrane helix</keyword>
<keyword evidence="1" id="KW-0472">Membrane</keyword>
<comment type="caution">
    <text evidence="2">The sequence shown here is derived from an EMBL/GenBank/DDBJ whole genome shotgun (WGS) entry which is preliminary data.</text>
</comment>
<evidence type="ECO:0000313" key="2">
    <source>
        <dbReference type="EMBL" id="MFC6238972.1"/>
    </source>
</evidence>
<feature type="transmembrane region" description="Helical" evidence="1">
    <location>
        <begin position="106"/>
        <end position="123"/>
    </location>
</feature>
<keyword evidence="1" id="KW-0812">Transmembrane</keyword>
<dbReference type="RefSeq" id="WP_386767639.1">
    <property type="nucleotide sequence ID" value="NZ_JBHSTI010000008.1"/>
</dbReference>
<dbReference type="Proteomes" id="UP001596138">
    <property type="component" value="Unassembled WGS sequence"/>
</dbReference>
<feature type="transmembrane region" description="Helical" evidence="1">
    <location>
        <begin position="31"/>
        <end position="52"/>
    </location>
</feature>
<feature type="transmembrane region" description="Helical" evidence="1">
    <location>
        <begin position="130"/>
        <end position="152"/>
    </location>
</feature>
<feature type="transmembrane region" description="Helical" evidence="1">
    <location>
        <begin position="438"/>
        <end position="462"/>
    </location>
</feature>
<feature type="transmembrane region" description="Helical" evidence="1">
    <location>
        <begin position="406"/>
        <end position="426"/>
    </location>
</feature>
<reference evidence="3" key="1">
    <citation type="journal article" date="2019" name="Int. J. Syst. Evol. Microbiol.">
        <title>The Global Catalogue of Microorganisms (GCM) 10K type strain sequencing project: providing services to taxonomists for standard genome sequencing and annotation.</title>
        <authorList>
            <consortium name="The Broad Institute Genomics Platform"/>
            <consortium name="The Broad Institute Genome Sequencing Center for Infectious Disease"/>
            <person name="Wu L."/>
            <person name="Ma J."/>
        </authorList>
    </citation>
    <scope>NUCLEOTIDE SEQUENCE [LARGE SCALE GENOMIC DNA]</scope>
    <source>
        <strain evidence="3">CGMCC 4.7317</strain>
    </source>
</reference>
<feature type="transmembrane region" description="Helical" evidence="1">
    <location>
        <begin position="246"/>
        <end position="266"/>
    </location>
</feature>
<name>A0ABW1T541_9ACTN</name>
<feature type="transmembrane region" description="Helical" evidence="1">
    <location>
        <begin position="474"/>
        <end position="491"/>
    </location>
</feature>
<feature type="transmembrane region" description="Helical" evidence="1">
    <location>
        <begin position="318"/>
        <end position="337"/>
    </location>
</feature>